<feature type="domain" description="RNA-binding S4" evidence="6">
    <location>
        <begin position="13"/>
        <end position="72"/>
    </location>
</feature>
<dbReference type="Proteomes" id="UP000176786">
    <property type="component" value="Unassembled WGS sequence"/>
</dbReference>
<proteinExistence type="inferred from homology"/>
<dbReference type="SUPFAM" id="SSF55120">
    <property type="entry name" value="Pseudouridine synthase"/>
    <property type="match status" value="1"/>
</dbReference>
<evidence type="ECO:0000256" key="5">
    <source>
        <dbReference type="RuleBase" id="RU362028"/>
    </source>
</evidence>
<dbReference type="GO" id="GO:0000455">
    <property type="term" value="P:enzyme-directed rRNA pseudouridine synthesis"/>
    <property type="evidence" value="ECO:0007669"/>
    <property type="project" value="TreeGrafter"/>
</dbReference>
<comment type="function">
    <text evidence="5">Responsible for synthesis of pseudouridine from uracil.</text>
</comment>
<dbReference type="Gene3D" id="3.30.2350.10">
    <property type="entry name" value="Pseudouridine synthase"/>
    <property type="match status" value="1"/>
</dbReference>
<dbReference type="InterPro" id="IPR036986">
    <property type="entry name" value="S4_RNA-bd_sf"/>
</dbReference>
<dbReference type="InterPro" id="IPR050188">
    <property type="entry name" value="RluA_PseudoU_synthase"/>
</dbReference>
<dbReference type="GO" id="GO:0003723">
    <property type="term" value="F:RNA binding"/>
    <property type="evidence" value="ECO:0007669"/>
    <property type="project" value="UniProtKB-KW"/>
</dbReference>
<protein>
    <recommendedName>
        <fullName evidence="5">Pseudouridine synthase</fullName>
        <ecNumber evidence="5">5.4.99.-</ecNumber>
    </recommendedName>
</protein>
<dbReference type="Pfam" id="PF01479">
    <property type="entry name" value="S4"/>
    <property type="match status" value="1"/>
</dbReference>
<evidence type="ECO:0000313" key="7">
    <source>
        <dbReference type="EMBL" id="OGE86342.1"/>
    </source>
</evidence>
<evidence type="ECO:0000256" key="4">
    <source>
        <dbReference type="PROSITE-ProRule" id="PRU00182"/>
    </source>
</evidence>
<dbReference type="CDD" id="cd02869">
    <property type="entry name" value="PseudoU_synth_RluA_like"/>
    <property type="match status" value="1"/>
</dbReference>
<reference evidence="7 8" key="1">
    <citation type="journal article" date="2016" name="Nat. Commun.">
        <title>Thousands of microbial genomes shed light on interconnected biogeochemical processes in an aquifer system.</title>
        <authorList>
            <person name="Anantharaman K."/>
            <person name="Brown C.T."/>
            <person name="Hug L.A."/>
            <person name="Sharon I."/>
            <person name="Castelle C.J."/>
            <person name="Probst A.J."/>
            <person name="Thomas B.C."/>
            <person name="Singh A."/>
            <person name="Wilkins M.J."/>
            <person name="Karaoz U."/>
            <person name="Brodie E.L."/>
            <person name="Williams K.H."/>
            <person name="Hubbard S.S."/>
            <person name="Banfield J.F."/>
        </authorList>
    </citation>
    <scope>NUCLEOTIDE SEQUENCE [LARGE SCALE GENOMIC DNA]</scope>
</reference>
<gene>
    <name evidence="7" type="ORF">A3J48_02485</name>
</gene>
<dbReference type="CDD" id="cd00165">
    <property type="entry name" value="S4"/>
    <property type="match status" value="1"/>
</dbReference>
<keyword evidence="2 5" id="KW-0413">Isomerase</keyword>
<dbReference type="PANTHER" id="PTHR21600">
    <property type="entry name" value="MITOCHONDRIAL RNA PSEUDOURIDINE SYNTHASE"/>
    <property type="match status" value="1"/>
</dbReference>
<evidence type="ECO:0000256" key="1">
    <source>
        <dbReference type="ARBA" id="ARBA00010876"/>
    </source>
</evidence>
<organism evidence="7 8">
    <name type="scientific">Candidatus Doudnabacteria bacterium RIFCSPHIGHO2_02_FULL_46_11</name>
    <dbReference type="NCBI Taxonomy" id="1817832"/>
    <lineage>
        <taxon>Bacteria</taxon>
        <taxon>Candidatus Doudnaibacteriota</taxon>
    </lineage>
</organism>
<dbReference type="PANTHER" id="PTHR21600:SF44">
    <property type="entry name" value="RIBOSOMAL LARGE SUBUNIT PSEUDOURIDINE SYNTHASE D"/>
    <property type="match status" value="1"/>
</dbReference>
<dbReference type="SUPFAM" id="SSF55174">
    <property type="entry name" value="Alpha-L RNA-binding motif"/>
    <property type="match status" value="1"/>
</dbReference>
<dbReference type="PROSITE" id="PS50889">
    <property type="entry name" value="S4"/>
    <property type="match status" value="1"/>
</dbReference>
<accession>A0A1F5P9E8</accession>
<dbReference type="PROSITE" id="PS01129">
    <property type="entry name" value="PSI_RLU"/>
    <property type="match status" value="1"/>
</dbReference>
<dbReference type="InterPro" id="IPR006224">
    <property type="entry name" value="PsdUridine_synth_RluA-like_CS"/>
</dbReference>
<evidence type="ECO:0000256" key="2">
    <source>
        <dbReference type="ARBA" id="ARBA00023235"/>
    </source>
</evidence>
<evidence type="ECO:0000256" key="3">
    <source>
        <dbReference type="PIRSR" id="PIRSR606225-1"/>
    </source>
</evidence>
<comment type="catalytic activity">
    <reaction evidence="5">
        <text>a uridine in RNA = a pseudouridine in RNA</text>
        <dbReference type="Rhea" id="RHEA:48348"/>
        <dbReference type="Rhea" id="RHEA-COMP:12068"/>
        <dbReference type="Rhea" id="RHEA-COMP:12069"/>
        <dbReference type="ChEBI" id="CHEBI:65314"/>
        <dbReference type="ChEBI" id="CHEBI:65315"/>
    </reaction>
</comment>
<dbReference type="InterPro" id="IPR002942">
    <property type="entry name" value="S4_RNA-bd"/>
</dbReference>
<dbReference type="InterPro" id="IPR020103">
    <property type="entry name" value="PsdUridine_synth_cat_dom_sf"/>
</dbReference>
<comment type="caution">
    <text evidence="7">The sequence shown here is derived from an EMBL/GenBank/DDBJ whole genome shotgun (WGS) entry which is preliminary data.</text>
</comment>
<feature type="active site" evidence="3">
    <location>
        <position position="136"/>
    </location>
</feature>
<dbReference type="AlphaFoldDB" id="A0A1F5P9E8"/>
<dbReference type="SMART" id="SM00363">
    <property type="entry name" value="S4"/>
    <property type="match status" value="1"/>
</dbReference>
<keyword evidence="4" id="KW-0694">RNA-binding</keyword>
<evidence type="ECO:0000313" key="8">
    <source>
        <dbReference type="Proteomes" id="UP000176786"/>
    </source>
</evidence>
<dbReference type="InterPro" id="IPR006145">
    <property type="entry name" value="PsdUridine_synth_RsuA/RluA"/>
</dbReference>
<dbReference type="Pfam" id="PF00849">
    <property type="entry name" value="PseudoU_synth_2"/>
    <property type="match status" value="1"/>
</dbReference>
<dbReference type="Gene3D" id="3.10.290.10">
    <property type="entry name" value="RNA-binding S4 domain"/>
    <property type="match status" value="1"/>
</dbReference>
<dbReference type="STRING" id="1817832.A3J48_02485"/>
<dbReference type="EMBL" id="MFES01000003">
    <property type="protein sequence ID" value="OGE86342.1"/>
    <property type="molecule type" value="Genomic_DNA"/>
</dbReference>
<sequence length="309" mass="34470">MIKFEVTKEAAGQRLDVFLKGQISEVSREKVKRAILGGKVYVNGPKNIDPSFIVAAGNLIEIEIDTKPFKLKAENISLKKIYEDDDFLVIDKPAGLVVHPGANVTTGTLANALLGEYPQIQGLGHEFRPGIIHRLDKGTSGLMLIAKNEKSFEYGKALFEKRLIAKEYETLVFGRLEPKFGVIEKPLRLVPERRRVEVSAEGKAAKTEYRVLGYFEDSDGIDFYSLVRVILHTGRTHQIRVHFASLGHPVAGDSLYSADEKTKKAGPARQFLHAKRLAFRLPNGTMLDLESELPADLQDFLNSLQKIES</sequence>
<dbReference type="NCBIfam" id="TIGR00005">
    <property type="entry name" value="rluA_subfam"/>
    <property type="match status" value="1"/>
</dbReference>
<evidence type="ECO:0000259" key="6">
    <source>
        <dbReference type="SMART" id="SM00363"/>
    </source>
</evidence>
<dbReference type="GO" id="GO:0120159">
    <property type="term" value="F:rRNA pseudouridine synthase activity"/>
    <property type="evidence" value="ECO:0007669"/>
    <property type="project" value="UniProtKB-ARBA"/>
</dbReference>
<name>A0A1F5P9E8_9BACT</name>
<dbReference type="EC" id="5.4.99.-" evidence="5"/>
<comment type="similarity">
    <text evidence="1 5">Belongs to the pseudouridine synthase RluA family.</text>
</comment>
<dbReference type="InterPro" id="IPR006225">
    <property type="entry name" value="PsdUridine_synth_RluC/D"/>
</dbReference>